<accession>A0A7W7QAF7</accession>
<evidence type="ECO:0000313" key="1">
    <source>
        <dbReference type="EMBL" id="MBB4910040.1"/>
    </source>
</evidence>
<keyword evidence="2" id="KW-1185">Reference proteome</keyword>
<evidence type="ECO:0000313" key="2">
    <source>
        <dbReference type="Proteomes" id="UP000520767"/>
    </source>
</evidence>
<dbReference type="EMBL" id="JACHJQ010000006">
    <property type="protein sequence ID" value="MBB4910040.1"/>
    <property type="molecule type" value="Genomic_DNA"/>
</dbReference>
<comment type="caution">
    <text evidence="1">The sequence shown here is derived from an EMBL/GenBank/DDBJ whole genome shotgun (WGS) entry which is preliminary data.</text>
</comment>
<dbReference type="RefSeq" id="WP_184814067.1">
    <property type="nucleotide sequence ID" value="NZ_JACHJQ010000006.1"/>
</dbReference>
<proteinExistence type="predicted"/>
<gene>
    <name evidence="1" type="ORF">FHR82_006298</name>
</gene>
<sequence length="107" mass="10784">MSPRKSCASKYTAGSSSVIQRASGPCSTYVWGWVAPHGRSCCRYSTQPSTLSSPCRSVGSSVSGGGSSRFSCGTTGPPPSRHVAGVVAAAGLFQCSSTWACSGAPMA</sequence>
<dbReference type="Proteomes" id="UP000520767">
    <property type="component" value="Unassembled WGS sequence"/>
</dbReference>
<protein>
    <submittedName>
        <fullName evidence="1">Uncharacterized protein</fullName>
    </submittedName>
</protein>
<dbReference type="AlphaFoldDB" id="A0A7W7QAF7"/>
<organism evidence="1 2">
    <name type="scientific">Actinophytocola algeriensis</name>
    <dbReference type="NCBI Taxonomy" id="1768010"/>
    <lineage>
        <taxon>Bacteria</taxon>
        <taxon>Bacillati</taxon>
        <taxon>Actinomycetota</taxon>
        <taxon>Actinomycetes</taxon>
        <taxon>Pseudonocardiales</taxon>
        <taxon>Pseudonocardiaceae</taxon>
    </lineage>
</organism>
<name>A0A7W7QAF7_9PSEU</name>
<reference evidence="1 2" key="1">
    <citation type="submission" date="2020-08" db="EMBL/GenBank/DDBJ databases">
        <title>Genomic Encyclopedia of Type Strains, Phase III (KMG-III): the genomes of soil and plant-associated and newly described type strains.</title>
        <authorList>
            <person name="Whitman W."/>
        </authorList>
    </citation>
    <scope>NUCLEOTIDE SEQUENCE [LARGE SCALE GENOMIC DNA]</scope>
    <source>
        <strain evidence="1 2">CECT 8960</strain>
    </source>
</reference>